<evidence type="ECO:0000259" key="6">
    <source>
        <dbReference type="PROSITE" id="PS50234"/>
    </source>
</evidence>
<keyword evidence="4 5" id="KW-0472">Membrane</keyword>
<dbReference type="InterPro" id="IPR036465">
    <property type="entry name" value="vWFA_dom_sf"/>
</dbReference>
<keyword evidence="3 5" id="KW-1133">Transmembrane helix</keyword>
<dbReference type="Pfam" id="PF13519">
    <property type="entry name" value="VWA_2"/>
    <property type="match status" value="1"/>
</dbReference>
<dbReference type="InterPro" id="IPR002035">
    <property type="entry name" value="VWF_A"/>
</dbReference>
<accession>A0A369A744</accession>
<dbReference type="Proteomes" id="UP000253517">
    <property type="component" value="Unassembled WGS sequence"/>
</dbReference>
<dbReference type="AlphaFoldDB" id="A0A369A744"/>
<protein>
    <submittedName>
        <fullName evidence="7">Ca-activated chloride channel family protein</fullName>
    </submittedName>
</protein>
<keyword evidence="2 5" id="KW-0812">Transmembrane</keyword>
<feature type="transmembrane region" description="Helical" evidence="5">
    <location>
        <begin position="12"/>
        <end position="30"/>
    </location>
</feature>
<evidence type="ECO:0000313" key="8">
    <source>
        <dbReference type="Proteomes" id="UP000253517"/>
    </source>
</evidence>
<dbReference type="PANTHER" id="PTHR22550">
    <property type="entry name" value="SPORE GERMINATION PROTEIN"/>
    <property type="match status" value="1"/>
</dbReference>
<evidence type="ECO:0000256" key="5">
    <source>
        <dbReference type="SAM" id="Phobius"/>
    </source>
</evidence>
<dbReference type="RefSeq" id="WP_114365580.1">
    <property type="nucleotide sequence ID" value="NZ_BHZF01000001.1"/>
</dbReference>
<dbReference type="PROSITE" id="PS50234">
    <property type="entry name" value="VWFA"/>
    <property type="match status" value="1"/>
</dbReference>
<dbReference type="SUPFAM" id="SSF53300">
    <property type="entry name" value="vWA-like"/>
    <property type="match status" value="1"/>
</dbReference>
<keyword evidence="8" id="KW-1185">Reference proteome</keyword>
<dbReference type="Gene3D" id="3.40.50.410">
    <property type="entry name" value="von Willebrand factor, type A domain"/>
    <property type="match status" value="1"/>
</dbReference>
<comment type="caution">
    <text evidence="7">The sequence shown here is derived from an EMBL/GenBank/DDBJ whole genome shotgun (WGS) entry which is preliminary data.</text>
</comment>
<evidence type="ECO:0000256" key="4">
    <source>
        <dbReference type="ARBA" id="ARBA00023136"/>
    </source>
</evidence>
<evidence type="ECO:0000256" key="1">
    <source>
        <dbReference type="ARBA" id="ARBA00022475"/>
    </source>
</evidence>
<dbReference type="EMBL" id="QPJS01000001">
    <property type="protein sequence ID" value="RCX04985.1"/>
    <property type="molecule type" value="Genomic_DNA"/>
</dbReference>
<keyword evidence="1" id="KW-1003">Cell membrane</keyword>
<evidence type="ECO:0000256" key="2">
    <source>
        <dbReference type="ARBA" id="ARBA00022692"/>
    </source>
</evidence>
<name>A0A369A744_9FLAO</name>
<organism evidence="7 8">
    <name type="scientific">Schleiferia thermophila</name>
    <dbReference type="NCBI Taxonomy" id="884107"/>
    <lineage>
        <taxon>Bacteria</taxon>
        <taxon>Pseudomonadati</taxon>
        <taxon>Bacteroidota</taxon>
        <taxon>Flavobacteriia</taxon>
        <taxon>Flavobacteriales</taxon>
        <taxon>Schleiferiaceae</taxon>
        <taxon>Schleiferia</taxon>
    </lineage>
</organism>
<proteinExistence type="predicted"/>
<sequence>MNLEFENKNFVYLGIFFLLLILFFAIINFLKSRKKISRLGEKYLVDKLLVKYNSFRHFLKYISRALAVFLIFLAAANPIEYLKGYRKNVLSSDVVIVLDISNSMLADDIKPSRLEFAKQLLLKVLTSSDDRFGLVVYAGSAAIVQPLSIDKEMFKGIVRNIKPDYIYQQGTDIEQAVSKSLLLFDKDRISDRVILLITDGEDHEGGVNNIVKEIKDKNIKLILLGVGTKNGSPIPISQYNREDFKRDKDGNVVITRLDEGNLQDLAKKTKGTYIKATSLQQAHSALKNEFEKLKREESEFSIRDGYNSLYYIPLSLAIFLILFEMVLLDFFYFLIKK</sequence>
<dbReference type="InterPro" id="IPR050768">
    <property type="entry name" value="UPF0353/GerABKA_families"/>
</dbReference>
<feature type="transmembrane region" description="Helical" evidence="5">
    <location>
        <begin position="310"/>
        <end position="335"/>
    </location>
</feature>
<feature type="domain" description="VWFA" evidence="6">
    <location>
        <begin position="93"/>
        <end position="293"/>
    </location>
</feature>
<feature type="transmembrane region" description="Helical" evidence="5">
    <location>
        <begin position="61"/>
        <end position="79"/>
    </location>
</feature>
<gene>
    <name evidence="7" type="ORF">DES35_101264</name>
</gene>
<reference evidence="7 8" key="1">
    <citation type="submission" date="2018-07" db="EMBL/GenBank/DDBJ databases">
        <title>Genomic Encyclopedia of Type Strains, Phase IV (KMG-IV): sequencing the most valuable type-strain genomes for metagenomic binning, comparative biology and taxonomic classification.</title>
        <authorList>
            <person name="Goeker M."/>
        </authorList>
    </citation>
    <scope>NUCLEOTIDE SEQUENCE [LARGE SCALE GENOMIC DNA]</scope>
    <source>
        <strain evidence="7 8">DSM 21410</strain>
    </source>
</reference>
<dbReference type="SMART" id="SM00327">
    <property type="entry name" value="VWA"/>
    <property type="match status" value="1"/>
</dbReference>
<evidence type="ECO:0000256" key="3">
    <source>
        <dbReference type="ARBA" id="ARBA00022989"/>
    </source>
</evidence>
<dbReference type="PANTHER" id="PTHR22550:SF5">
    <property type="entry name" value="LEUCINE ZIPPER PROTEIN 4"/>
    <property type="match status" value="1"/>
</dbReference>
<evidence type="ECO:0000313" key="7">
    <source>
        <dbReference type="EMBL" id="RCX04985.1"/>
    </source>
</evidence>